<organism evidence="1 2">
    <name type="scientific">Tsukamurella conjunctivitidis</name>
    <dbReference type="NCBI Taxonomy" id="2592068"/>
    <lineage>
        <taxon>Bacteria</taxon>
        <taxon>Bacillati</taxon>
        <taxon>Actinomycetota</taxon>
        <taxon>Actinomycetes</taxon>
        <taxon>Mycobacteriales</taxon>
        <taxon>Tsukamurellaceae</taxon>
        <taxon>Tsukamurella</taxon>
    </lineage>
</organism>
<evidence type="ECO:0000313" key="2">
    <source>
        <dbReference type="Proteomes" id="UP000319375"/>
    </source>
</evidence>
<dbReference type="AlphaFoldDB" id="A0A5C5RR90"/>
<accession>A0A5C5RR90</accession>
<dbReference type="EMBL" id="VIGX01000026">
    <property type="protein sequence ID" value="TWS25579.1"/>
    <property type="molecule type" value="Genomic_DNA"/>
</dbReference>
<name>A0A5C5RR90_9ACTN</name>
<keyword evidence="2" id="KW-1185">Reference proteome</keyword>
<reference evidence="1 2" key="1">
    <citation type="submission" date="2019-06" db="EMBL/GenBank/DDBJ databases">
        <title>Tsukamurella conjunctivitidis sp. nov., Tsukamurella assacharolytica sp. nov. and Tsukamurella sputae sp. nov. isolated from patients with conjunctivitis, bacteraemia (lymphoma) and respiratory infection (sputum) in Hong Kong.</title>
        <authorList>
            <person name="Teng J.L.L."/>
            <person name="Lee H.H."/>
            <person name="Fong J.Y.H."/>
            <person name="Fok K.M.N."/>
            <person name="Lau S.K.P."/>
            <person name="Woo P.C.Y."/>
        </authorList>
    </citation>
    <scope>NUCLEOTIDE SEQUENCE [LARGE SCALE GENOMIC DNA]</scope>
    <source>
        <strain evidence="1 2">HKU72</strain>
    </source>
</reference>
<sequence length="63" mass="6917">MTEWKSNVTDRDGKLLNVGDRVQCGCCGELATVVNDGGFLEAETDSGWRDLIWSNVVLVERAS</sequence>
<dbReference type="Proteomes" id="UP000319375">
    <property type="component" value="Unassembled WGS sequence"/>
</dbReference>
<comment type="caution">
    <text evidence="1">The sequence shown here is derived from an EMBL/GenBank/DDBJ whole genome shotgun (WGS) entry which is preliminary data.</text>
</comment>
<proteinExistence type="predicted"/>
<gene>
    <name evidence="1" type="ORF">FK530_22945</name>
</gene>
<evidence type="ECO:0000313" key="1">
    <source>
        <dbReference type="EMBL" id="TWS25579.1"/>
    </source>
</evidence>
<dbReference type="RefSeq" id="WP_146489254.1">
    <property type="nucleotide sequence ID" value="NZ_VIGX01000026.1"/>
</dbReference>
<protein>
    <submittedName>
        <fullName evidence="1">Uncharacterized protein</fullName>
    </submittedName>
</protein>